<accession>A0A8J3VW16</accession>
<organism evidence="4 5">
    <name type="scientific">Rugosimonospora africana</name>
    <dbReference type="NCBI Taxonomy" id="556532"/>
    <lineage>
        <taxon>Bacteria</taxon>
        <taxon>Bacillati</taxon>
        <taxon>Actinomycetota</taxon>
        <taxon>Actinomycetes</taxon>
        <taxon>Micromonosporales</taxon>
        <taxon>Micromonosporaceae</taxon>
        <taxon>Rugosimonospora</taxon>
    </lineage>
</organism>
<feature type="domain" description="Transposase IS30-like HTH" evidence="3">
    <location>
        <begin position="60"/>
        <end position="99"/>
    </location>
</feature>
<dbReference type="PANTHER" id="PTHR10948">
    <property type="entry name" value="TRANSPOSASE"/>
    <property type="match status" value="1"/>
</dbReference>
<feature type="region of interest" description="Disordered" evidence="2">
    <location>
        <begin position="252"/>
        <end position="287"/>
    </location>
</feature>
<dbReference type="PANTHER" id="PTHR10948:SF23">
    <property type="entry name" value="TRANSPOSASE INSI FOR INSERTION SEQUENCE ELEMENT IS30A-RELATED"/>
    <property type="match status" value="1"/>
</dbReference>
<dbReference type="InterPro" id="IPR051917">
    <property type="entry name" value="Transposase-Integrase"/>
</dbReference>
<name>A0A8J3VW16_9ACTN</name>
<gene>
    <name evidence="4" type="ORF">Raf01_90770</name>
</gene>
<evidence type="ECO:0000313" key="5">
    <source>
        <dbReference type="Proteomes" id="UP000642748"/>
    </source>
</evidence>
<keyword evidence="1" id="KW-0233">DNA recombination</keyword>
<dbReference type="Pfam" id="PF13936">
    <property type="entry name" value="HTH_38"/>
    <property type="match status" value="1"/>
</dbReference>
<dbReference type="GO" id="GO:0005829">
    <property type="term" value="C:cytosol"/>
    <property type="evidence" value="ECO:0007669"/>
    <property type="project" value="TreeGrafter"/>
</dbReference>
<comment type="caution">
    <text evidence="4">The sequence shown here is derived from an EMBL/GenBank/DDBJ whole genome shotgun (WGS) entry which is preliminary data.</text>
</comment>
<dbReference type="GO" id="GO:0004803">
    <property type="term" value="F:transposase activity"/>
    <property type="evidence" value="ECO:0007669"/>
    <property type="project" value="TreeGrafter"/>
</dbReference>
<dbReference type="EMBL" id="BONZ01000109">
    <property type="protein sequence ID" value="GIH20905.1"/>
    <property type="molecule type" value="Genomic_DNA"/>
</dbReference>
<evidence type="ECO:0000259" key="3">
    <source>
        <dbReference type="Pfam" id="PF13936"/>
    </source>
</evidence>
<dbReference type="AlphaFoldDB" id="A0A8J3VW16"/>
<dbReference type="InterPro" id="IPR053392">
    <property type="entry name" value="Transposase_IS30-like"/>
</dbReference>
<evidence type="ECO:0000256" key="2">
    <source>
        <dbReference type="SAM" id="MobiDB-lite"/>
    </source>
</evidence>
<dbReference type="NCBIfam" id="NF033563">
    <property type="entry name" value="transpos_IS30"/>
    <property type="match status" value="1"/>
</dbReference>
<feature type="compositionally biased region" description="Basic residues" evidence="2">
    <location>
        <begin position="263"/>
        <end position="287"/>
    </location>
</feature>
<protein>
    <recommendedName>
        <fullName evidence="3">Transposase IS30-like HTH domain-containing protein</fullName>
    </recommendedName>
</protein>
<dbReference type="GO" id="GO:0006310">
    <property type="term" value="P:DNA recombination"/>
    <property type="evidence" value="ECO:0007669"/>
    <property type="project" value="UniProtKB-KW"/>
</dbReference>
<dbReference type="InterPro" id="IPR025246">
    <property type="entry name" value="IS30-like_HTH"/>
</dbReference>
<proteinExistence type="predicted"/>
<dbReference type="GO" id="GO:0032196">
    <property type="term" value="P:transposition"/>
    <property type="evidence" value="ECO:0007669"/>
    <property type="project" value="TreeGrafter"/>
</dbReference>
<reference evidence="4" key="1">
    <citation type="submission" date="2021-01" db="EMBL/GenBank/DDBJ databases">
        <title>Whole genome shotgun sequence of Rugosimonospora africana NBRC 104875.</title>
        <authorList>
            <person name="Komaki H."/>
            <person name="Tamura T."/>
        </authorList>
    </citation>
    <scope>NUCLEOTIDE SEQUENCE</scope>
    <source>
        <strain evidence="4">NBRC 104875</strain>
    </source>
</reference>
<evidence type="ECO:0000256" key="1">
    <source>
        <dbReference type="ARBA" id="ARBA00023172"/>
    </source>
</evidence>
<evidence type="ECO:0000313" key="4">
    <source>
        <dbReference type="EMBL" id="GIH20905.1"/>
    </source>
</evidence>
<dbReference type="Proteomes" id="UP000642748">
    <property type="component" value="Unassembled WGS sequence"/>
</dbReference>
<keyword evidence="5" id="KW-1185">Reference proteome</keyword>
<sequence>MRRNLTMEQRQLARRLSAKGLSLREIGRQVGCSHEIVRSIVRRESKRPVRSDSWRPGPGRLTLTDREEISLGLRAGDSFTAIAAGLGKAVSTVSREVAANGGRGDYRAWRAHQRARVQARRPKPFKLSGGRLASQVTEWLRQWWSPQEISHRLRMEFADDPMMHVSRETIYQSLFAQGRGELRRELARCLRTGRVRRRPRRRPENWGQLRDMVMISDRPAEVEDRAVPGHWEGDLIIDRDMRSAVGVPGRADHPIRAVAAPARRSRRGGRRAGATRRHRHAARRAAP</sequence>